<proteinExistence type="predicted"/>
<dbReference type="EMBL" id="BK015949">
    <property type="protein sequence ID" value="DAF86619.1"/>
    <property type="molecule type" value="Genomic_DNA"/>
</dbReference>
<reference evidence="1" key="1">
    <citation type="journal article" date="2021" name="Proc. Natl. Acad. Sci. U.S.A.">
        <title>A Catalog of Tens of Thousands of Viruses from Human Metagenomes Reveals Hidden Associations with Chronic Diseases.</title>
        <authorList>
            <person name="Tisza M.J."/>
            <person name="Buck C.B."/>
        </authorList>
    </citation>
    <scope>NUCLEOTIDE SEQUENCE</scope>
    <source>
        <strain evidence="1">Ctcx61</strain>
    </source>
</reference>
<evidence type="ECO:0000313" key="1">
    <source>
        <dbReference type="EMBL" id="DAF86619.1"/>
    </source>
</evidence>
<name>A0A8S5TWQ3_9CAUD</name>
<protein>
    <submittedName>
        <fullName evidence="1">Uncharacterized protein</fullName>
    </submittedName>
</protein>
<sequence>MYYLFKYHHITPMQFYNMGYGEKQILRDFMHYEIDQINKENKLLNERR</sequence>
<organism evidence="1">
    <name type="scientific">Siphoviridae sp. ctcx61</name>
    <dbReference type="NCBI Taxonomy" id="2825575"/>
    <lineage>
        <taxon>Viruses</taxon>
        <taxon>Duplodnaviria</taxon>
        <taxon>Heunggongvirae</taxon>
        <taxon>Uroviricota</taxon>
        <taxon>Caudoviricetes</taxon>
    </lineage>
</organism>
<accession>A0A8S5TWQ3</accession>